<dbReference type="eggNOG" id="KOG1337">
    <property type="taxonomic scope" value="Eukaryota"/>
</dbReference>
<dbReference type="GO" id="GO:0005634">
    <property type="term" value="C:nucleus"/>
    <property type="evidence" value="ECO:0007669"/>
    <property type="project" value="TreeGrafter"/>
</dbReference>
<evidence type="ECO:0000256" key="3">
    <source>
        <dbReference type="ARBA" id="ARBA00022691"/>
    </source>
</evidence>
<dbReference type="PANTHER" id="PTHR13271">
    <property type="entry name" value="UNCHARACTERIZED PUTATIVE METHYLTRANSFERASE"/>
    <property type="match status" value="1"/>
</dbReference>
<evidence type="ECO:0000313" key="7">
    <source>
        <dbReference type="Proteomes" id="UP000053201"/>
    </source>
</evidence>
<dbReference type="CDD" id="cd10527">
    <property type="entry name" value="SET_LSMT"/>
    <property type="match status" value="1"/>
</dbReference>
<gene>
    <name evidence="6" type="ORF">SPPG_02931</name>
</gene>
<dbReference type="AlphaFoldDB" id="A0A0L0HNR8"/>
<evidence type="ECO:0000313" key="6">
    <source>
        <dbReference type="EMBL" id="KND02469.1"/>
    </source>
</evidence>
<dbReference type="PANTHER" id="PTHR13271:SF34">
    <property type="entry name" value="N-LYSINE METHYLTRANSFERASE SETD6"/>
    <property type="match status" value="1"/>
</dbReference>
<accession>A0A0L0HNR8</accession>
<evidence type="ECO:0000256" key="1">
    <source>
        <dbReference type="ARBA" id="ARBA00022603"/>
    </source>
</evidence>
<organism evidence="6 7">
    <name type="scientific">Spizellomyces punctatus (strain DAOM BR117)</name>
    <dbReference type="NCBI Taxonomy" id="645134"/>
    <lineage>
        <taxon>Eukaryota</taxon>
        <taxon>Fungi</taxon>
        <taxon>Fungi incertae sedis</taxon>
        <taxon>Chytridiomycota</taxon>
        <taxon>Chytridiomycota incertae sedis</taxon>
        <taxon>Chytridiomycetes</taxon>
        <taxon>Spizellomycetales</taxon>
        <taxon>Spizellomycetaceae</taxon>
        <taxon>Spizellomyces</taxon>
    </lineage>
</organism>
<feature type="compositionally biased region" description="Acidic residues" evidence="4">
    <location>
        <begin position="247"/>
        <end position="262"/>
    </location>
</feature>
<keyword evidence="2" id="KW-0808">Transferase</keyword>
<proteinExistence type="predicted"/>
<sequence>MPATQENEAAKTLAILEEWFKSHRVVYDEHAIQLKPNVRGAVADGPAFGVIAKMNLLEGDTVCTISKDAVVSVKNCGIADIIEEAEIGGVFGLAFALMYELSLGARSPWSGYLQSLPQRENLPMFWSDQDLEELNGTDLGDDIVADKALLLDDYETMILPIINDHPEAFPDKSLLTFEHFLNATSLVTSRAFQVDEYHGDSMVPLADIFNHKTGAEHVHFETDTDVCPYCGANGPCWCTGLDDDEDEDGNWEDVSDADEGESDTNTIKKNIGIENGAQVNGATESEDADDEVEERTPSLYDPDEWVRDDEEVDLESFEENPLADTNDVLEMTVVRPCKTGEEVFNTYGNHSNAALLNRYGFAEEENPFDEVKVSMDDIVMSLEGKMPLKRIQERQDFWNLVARRVVEDFLSDNGAGSESEDEPESENDEDKVDDDETSEGSSVAGSEDEEDSSHDNFHFTSTGQASPTLFTFLHILYADPNLFSSLVEDVEKLQRYVAQLASGGWTVKSVTPASKANRRVGGKVPVKAAGPSPLGRAVSSTLLWLAEKRSARYTTGIQEDKKRLRTLPEGPSNLRWALILRIGEKAALAQAVKRYSSFATPLGSKRR</sequence>
<dbReference type="SUPFAM" id="SSF82199">
    <property type="entry name" value="SET domain"/>
    <property type="match status" value="2"/>
</dbReference>
<dbReference type="Pfam" id="PF09273">
    <property type="entry name" value="Rubis-subs-bind"/>
    <property type="match status" value="1"/>
</dbReference>
<dbReference type="FunCoup" id="A0A0L0HNR8">
    <property type="interactions" value="289"/>
</dbReference>
<dbReference type="EMBL" id="KQ257453">
    <property type="protein sequence ID" value="KND02469.1"/>
    <property type="molecule type" value="Genomic_DNA"/>
</dbReference>
<feature type="compositionally biased region" description="Acidic residues" evidence="4">
    <location>
        <begin position="418"/>
        <end position="438"/>
    </location>
</feature>
<dbReference type="Proteomes" id="UP000053201">
    <property type="component" value="Unassembled WGS sequence"/>
</dbReference>
<dbReference type="InterPro" id="IPR015353">
    <property type="entry name" value="Rubisco_LSMT_subst-bd"/>
</dbReference>
<feature type="domain" description="Rubisco LSMT substrate-binding" evidence="5">
    <location>
        <begin position="454"/>
        <end position="588"/>
    </location>
</feature>
<dbReference type="OMA" id="EVDAYHE"/>
<dbReference type="Gene3D" id="3.90.1420.10">
    <property type="entry name" value="Rubisco LSMT, substrate-binding domain"/>
    <property type="match status" value="1"/>
</dbReference>
<protein>
    <recommendedName>
        <fullName evidence="5">Rubisco LSMT substrate-binding domain-containing protein</fullName>
    </recommendedName>
</protein>
<dbReference type="InterPro" id="IPR036464">
    <property type="entry name" value="Rubisco_LSMT_subst-bd_sf"/>
</dbReference>
<feature type="compositionally biased region" description="Acidic residues" evidence="4">
    <location>
        <begin position="284"/>
        <end position="293"/>
    </location>
</feature>
<dbReference type="OrthoDB" id="441812at2759"/>
<evidence type="ECO:0000256" key="2">
    <source>
        <dbReference type="ARBA" id="ARBA00022679"/>
    </source>
</evidence>
<dbReference type="Gene3D" id="3.90.1410.10">
    <property type="entry name" value="set domain protein methyltransferase, domain 1"/>
    <property type="match status" value="2"/>
</dbReference>
<feature type="region of interest" description="Disordered" evidence="4">
    <location>
        <begin position="247"/>
        <end position="297"/>
    </location>
</feature>
<keyword evidence="1" id="KW-0489">Methyltransferase</keyword>
<feature type="region of interest" description="Disordered" evidence="4">
    <location>
        <begin position="411"/>
        <end position="460"/>
    </location>
</feature>
<evidence type="ECO:0000259" key="5">
    <source>
        <dbReference type="Pfam" id="PF09273"/>
    </source>
</evidence>
<reference evidence="6 7" key="1">
    <citation type="submission" date="2009-08" db="EMBL/GenBank/DDBJ databases">
        <title>The Genome Sequence of Spizellomyces punctatus strain DAOM BR117.</title>
        <authorList>
            <consortium name="The Broad Institute Genome Sequencing Platform"/>
            <person name="Russ C."/>
            <person name="Cuomo C."/>
            <person name="Shea T."/>
            <person name="Young S.K."/>
            <person name="Zeng Q."/>
            <person name="Koehrsen M."/>
            <person name="Haas B."/>
            <person name="Borodovsky M."/>
            <person name="Guigo R."/>
            <person name="Alvarado L."/>
            <person name="Berlin A."/>
            <person name="Bochicchio J."/>
            <person name="Borenstein D."/>
            <person name="Chapman S."/>
            <person name="Chen Z."/>
            <person name="Engels R."/>
            <person name="Freedman E."/>
            <person name="Gellesch M."/>
            <person name="Goldberg J."/>
            <person name="Griggs A."/>
            <person name="Gujja S."/>
            <person name="Heiman D."/>
            <person name="Hepburn T."/>
            <person name="Howarth C."/>
            <person name="Jen D."/>
            <person name="Larson L."/>
            <person name="Lewis B."/>
            <person name="Mehta T."/>
            <person name="Park D."/>
            <person name="Pearson M."/>
            <person name="Roberts A."/>
            <person name="Saif S."/>
            <person name="Shenoy N."/>
            <person name="Sisk P."/>
            <person name="Stolte C."/>
            <person name="Sykes S."/>
            <person name="Thomson T."/>
            <person name="Walk T."/>
            <person name="White J."/>
            <person name="Yandava C."/>
            <person name="Burger G."/>
            <person name="Gray M.W."/>
            <person name="Holland P.W.H."/>
            <person name="King N."/>
            <person name="Lang F.B.F."/>
            <person name="Roger A.J."/>
            <person name="Ruiz-Trillo I."/>
            <person name="Lander E."/>
            <person name="Nusbaum C."/>
        </authorList>
    </citation>
    <scope>NUCLEOTIDE SEQUENCE [LARGE SCALE GENOMIC DNA]</scope>
    <source>
        <strain evidence="6 7">DAOM BR117</strain>
    </source>
</reference>
<keyword evidence="3" id="KW-0949">S-adenosyl-L-methionine</keyword>
<dbReference type="GO" id="GO:0016279">
    <property type="term" value="F:protein-lysine N-methyltransferase activity"/>
    <property type="evidence" value="ECO:0007669"/>
    <property type="project" value="TreeGrafter"/>
</dbReference>
<dbReference type="InterPro" id="IPR050600">
    <property type="entry name" value="SETD3_SETD6_MTase"/>
</dbReference>
<dbReference type="STRING" id="645134.A0A0L0HNR8"/>
<keyword evidence="7" id="KW-1185">Reference proteome</keyword>
<evidence type="ECO:0000256" key="4">
    <source>
        <dbReference type="SAM" id="MobiDB-lite"/>
    </source>
</evidence>
<dbReference type="GO" id="GO:0032259">
    <property type="term" value="P:methylation"/>
    <property type="evidence" value="ECO:0007669"/>
    <property type="project" value="UniProtKB-KW"/>
</dbReference>
<name>A0A0L0HNR8_SPIPD</name>
<dbReference type="InParanoid" id="A0A0L0HNR8"/>
<dbReference type="VEuPathDB" id="FungiDB:SPPG_02931"/>
<dbReference type="GeneID" id="27686484"/>
<dbReference type="RefSeq" id="XP_016610508.1">
    <property type="nucleotide sequence ID" value="XM_016751219.1"/>
</dbReference>
<dbReference type="SUPFAM" id="SSF81822">
    <property type="entry name" value="RuBisCo LSMT C-terminal, substrate-binding domain"/>
    <property type="match status" value="1"/>
</dbReference>
<dbReference type="InterPro" id="IPR046341">
    <property type="entry name" value="SET_dom_sf"/>
</dbReference>